<evidence type="ECO:0000256" key="2">
    <source>
        <dbReference type="ARBA" id="ARBA00022803"/>
    </source>
</evidence>
<dbReference type="InterPro" id="IPR019734">
    <property type="entry name" value="TPR_rpt"/>
</dbReference>
<dbReference type="Pfam" id="PF14559">
    <property type="entry name" value="TPR_19"/>
    <property type="match status" value="1"/>
</dbReference>
<evidence type="ECO:0000313" key="5">
    <source>
        <dbReference type="Proteomes" id="UP000697998"/>
    </source>
</evidence>
<dbReference type="PANTHER" id="PTHR44943">
    <property type="entry name" value="CELLULOSE SYNTHASE OPERON PROTEIN C"/>
    <property type="match status" value="1"/>
</dbReference>
<dbReference type="SMART" id="SM00028">
    <property type="entry name" value="TPR"/>
    <property type="match status" value="3"/>
</dbReference>
<sequence>MRSNSPKPSPATFPAWIFGLVICCVFSFAIADEFSDVRRLLKQGQTLEALQKVDAQIAKQPKELQGRFLKGLILVEMGRSTEAIGVFRDLTEEFPEQPEPYNNLAVLYAQQKQYNMALTVLEMAVRTHPGYAIAHENLGDVYARLASHSYDQALQLDPSNKATQFKLSKLREFDSVPSGSASK</sequence>
<evidence type="ECO:0000256" key="3">
    <source>
        <dbReference type="PROSITE-ProRule" id="PRU00339"/>
    </source>
</evidence>
<dbReference type="PROSITE" id="PS50005">
    <property type="entry name" value="TPR"/>
    <property type="match status" value="1"/>
</dbReference>
<keyword evidence="2 3" id="KW-0802">TPR repeat</keyword>
<proteinExistence type="predicted"/>
<keyword evidence="1" id="KW-0677">Repeat</keyword>
<protein>
    <submittedName>
        <fullName evidence="4">Tetratricopeptide repeat protein</fullName>
    </submittedName>
</protein>
<dbReference type="InterPro" id="IPR011990">
    <property type="entry name" value="TPR-like_helical_dom_sf"/>
</dbReference>
<dbReference type="PANTHER" id="PTHR44943:SF8">
    <property type="entry name" value="TPR REPEAT-CONTAINING PROTEIN MJ0263"/>
    <property type="match status" value="1"/>
</dbReference>
<dbReference type="Gene3D" id="1.25.40.10">
    <property type="entry name" value="Tetratricopeptide repeat domain"/>
    <property type="match status" value="1"/>
</dbReference>
<evidence type="ECO:0000256" key="1">
    <source>
        <dbReference type="ARBA" id="ARBA00022737"/>
    </source>
</evidence>
<dbReference type="SUPFAM" id="SSF48452">
    <property type="entry name" value="TPR-like"/>
    <property type="match status" value="1"/>
</dbReference>
<dbReference type="InterPro" id="IPR051685">
    <property type="entry name" value="Ycf3/AcsC/BcsC/TPR_MFPF"/>
</dbReference>
<accession>A0A935PZM0</accession>
<dbReference type="Proteomes" id="UP000697998">
    <property type="component" value="Unassembled WGS sequence"/>
</dbReference>
<name>A0A935PZM0_9PROT</name>
<comment type="caution">
    <text evidence="4">The sequence shown here is derived from an EMBL/GenBank/DDBJ whole genome shotgun (WGS) entry which is preliminary data.</text>
</comment>
<feature type="repeat" description="TPR" evidence="3">
    <location>
        <begin position="98"/>
        <end position="131"/>
    </location>
</feature>
<reference evidence="4 5" key="1">
    <citation type="submission" date="2020-10" db="EMBL/GenBank/DDBJ databases">
        <title>Connecting structure to function with the recovery of over 1000 high-quality activated sludge metagenome-assembled genomes encoding full-length rRNA genes using long-read sequencing.</title>
        <authorList>
            <person name="Singleton C.M."/>
            <person name="Petriglieri F."/>
            <person name="Kristensen J.M."/>
            <person name="Kirkegaard R.H."/>
            <person name="Michaelsen T.Y."/>
            <person name="Andersen M.H."/>
            <person name="Karst S.M."/>
            <person name="Dueholm M.S."/>
            <person name="Nielsen P.H."/>
            <person name="Albertsen M."/>
        </authorList>
    </citation>
    <scope>NUCLEOTIDE SEQUENCE [LARGE SCALE GENOMIC DNA]</scope>
    <source>
        <strain evidence="4">EsbW_18-Q3-R4-48_BATAC.285</strain>
    </source>
</reference>
<dbReference type="AlphaFoldDB" id="A0A935PZM0"/>
<organism evidence="4 5">
    <name type="scientific">Candidatus Accumulibacter proximus</name>
    <dbReference type="NCBI Taxonomy" id="2954385"/>
    <lineage>
        <taxon>Bacteria</taxon>
        <taxon>Pseudomonadati</taxon>
        <taxon>Pseudomonadota</taxon>
        <taxon>Betaproteobacteria</taxon>
        <taxon>Candidatus Accumulibacter</taxon>
    </lineage>
</organism>
<evidence type="ECO:0000313" key="4">
    <source>
        <dbReference type="EMBL" id="MBK7675011.1"/>
    </source>
</evidence>
<gene>
    <name evidence="4" type="ORF">IPJ27_09735</name>
</gene>
<dbReference type="EMBL" id="JADJMH010000006">
    <property type="protein sequence ID" value="MBK7675011.1"/>
    <property type="molecule type" value="Genomic_DNA"/>
</dbReference>